<evidence type="ECO:0000256" key="10">
    <source>
        <dbReference type="SAM" id="MobiDB-lite"/>
    </source>
</evidence>
<keyword evidence="3 8" id="KW-1134">Transmembrane beta strand</keyword>
<gene>
    <name evidence="14" type="ORF">ACFPN2_30490</name>
</gene>
<feature type="domain" description="TonB-dependent receptor-like beta-barrel" evidence="12">
    <location>
        <begin position="229"/>
        <end position="765"/>
    </location>
</feature>
<evidence type="ECO:0000259" key="13">
    <source>
        <dbReference type="Pfam" id="PF07715"/>
    </source>
</evidence>
<dbReference type="InterPro" id="IPR036942">
    <property type="entry name" value="Beta-barrel_TonB_sf"/>
</dbReference>
<sequence length="831" mass="89822">MRPAIHGTATLSALTLLATFAHADDIIDTVTVIGVTPLIGSQVDRNRIAAPVQTATSGQIERSHALDVTAYMNRQVGSVYVNDIQNNSLQPDINYRGYTASPLLGTPQGLSVYLDGMRLNQPFGDVVSWDLLPKEALSSMTLIPGSNPVFGSNTLGGALALQTKDGYSYPGYGVEVNYGSHERRRVAATAASHGDSGLHWFVTGNDLRDDGWRDDSPTKARQFFGKLGWRNEATDISVSGSYADTELTGNGLQDVQLLSQDYRSVYTKPDETKNESYLVNLVVTHKVSDTFALSGNAHYRNIETHTFNGDINDDSLGESLYQPSADEREALEEAGYTGFPTSGETQANTPFPFWRCIANVLTNEEPNEKCNGLINRTHSKQHDAGVSLQATFTTPIASRNNQFIVGVSGLKSNATFEQSSQFGYLLPDRSIQGVDGPGAFADGSQESENAFDSRVALDGDTTTSSVYFTDTVELSRLMQLTLSGRYDRTTVDNVDGITDAGEPGSLTAKHRFSRFNPALGVTFNPSEAVSAYLGYSEGSRAPSSIELGCADPENPCRLPNAMAGDPPLDQVVTRTVEAGARGLLAKRLAWNIGVFRADNRDDILFVADDTSGFGYFKNFGKTRRQGVELGVNSQLGPVYVGANYTYLDATYRSPEEVLGEGNSSNEEGPGFEGTIDIEPGDRIPLVPRHILKAFAAWDVTEQISLSLDAINIGSSYARGNENNEHQAEAPYYLGSGEIGGYTVFNLGVEYRPMQALTLFAQLNNVLDREYYTGAQLGSTGFNAQGEFVARPFAGPVVDGERPLLGSTFLAPGAPRTFWLGARFSFAGAAKR</sequence>
<keyword evidence="11" id="KW-0732">Signal</keyword>
<dbReference type="InterPro" id="IPR039426">
    <property type="entry name" value="TonB-dep_rcpt-like"/>
</dbReference>
<keyword evidence="15" id="KW-1185">Reference proteome</keyword>
<feature type="domain" description="TonB-dependent receptor plug" evidence="13">
    <location>
        <begin position="47"/>
        <end position="158"/>
    </location>
</feature>
<evidence type="ECO:0000259" key="12">
    <source>
        <dbReference type="Pfam" id="PF00593"/>
    </source>
</evidence>
<keyword evidence="7 8" id="KW-0998">Cell outer membrane</keyword>
<organism evidence="14 15">
    <name type="scientific">Steroidobacter flavus</name>
    <dbReference type="NCBI Taxonomy" id="1842136"/>
    <lineage>
        <taxon>Bacteria</taxon>
        <taxon>Pseudomonadati</taxon>
        <taxon>Pseudomonadota</taxon>
        <taxon>Gammaproteobacteria</taxon>
        <taxon>Steroidobacterales</taxon>
        <taxon>Steroidobacteraceae</taxon>
        <taxon>Steroidobacter</taxon>
    </lineage>
</organism>
<dbReference type="SUPFAM" id="SSF56935">
    <property type="entry name" value="Porins"/>
    <property type="match status" value="1"/>
</dbReference>
<evidence type="ECO:0000256" key="4">
    <source>
        <dbReference type="ARBA" id="ARBA00022692"/>
    </source>
</evidence>
<evidence type="ECO:0000256" key="3">
    <source>
        <dbReference type="ARBA" id="ARBA00022452"/>
    </source>
</evidence>
<dbReference type="Proteomes" id="UP001595904">
    <property type="component" value="Unassembled WGS sequence"/>
</dbReference>
<keyword evidence="2 8" id="KW-0813">Transport</keyword>
<evidence type="ECO:0000313" key="14">
    <source>
        <dbReference type="EMBL" id="MFC4313445.1"/>
    </source>
</evidence>
<keyword evidence="6 8" id="KW-0472">Membrane</keyword>
<accession>A0ABV8T205</accession>
<evidence type="ECO:0000256" key="9">
    <source>
        <dbReference type="RuleBase" id="RU003357"/>
    </source>
</evidence>
<comment type="caution">
    <text evidence="14">The sequence shown here is derived from an EMBL/GenBank/DDBJ whole genome shotgun (WGS) entry which is preliminary data.</text>
</comment>
<evidence type="ECO:0000256" key="7">
    <source>
        <dbReference type="ARBA" id="ARBA00023237"/>
    </source>
</evidence>
<reference evidence="15" key="1">
    <citation type="journal article" date="2019" name="Int. J. Syst. Evol. Microbiol.">
        <title>The Global Catalogue of Microorganisms (GCM) 10K type strain sequencing project: providing services to taxonomists for standard genome sequencing and annotation.</title>
        <authorList>
            <consortium name="The Broad Institute Genomics Platform"/>
            <consortium name="The Broad Institute Genome Sequencing Center for Infectious Disease"/>
            <person name="Wu L."/>
            <person name="Ma J."/>
        </authorList>
    </citation>
    <scope>NUCLEOTIDE SEQUENCE [LARGE SCALE GENOMIC DNA]</scope>
    <source>
        <strain evidence="15">CGMCC 1.10759</strain>
    </source>
</reference>
<comment type="similarity">
    <text evidence="8 9">Belongs to the TonB-dependent receptor family.</text>
</comment>
<evidence type="ECO:0000256" key="6">
    <source>
        <dbReference type="ARBA" id="ARBA00023136"/>
    </source>
</evidence>
<evidence type="ECO:0000256" key="5">
    <source>
        <dbReference type="ARBA" id="ARBA00023077"/>
    </source>
</evidence>
<evidence type="ECO:0000256" key="11">
    <source>
        <dbReference type="SAM" id="SignalP"/>
    </source>
</evidence>
<dbReference type="PROSITE" id="PS52016">
    <property type="entry name" value="TONB_DEPENDENT_REC_3"/>
    <property type="match status" value="1"/>
</dbReference>
<dbReference type="PANTHER" id="PTHR30069">
    <property type="entry name" value="TONB-DEPENDENT OUTER MEMBRANE RECEPTOR"/>
    <property type="match status" value="1"/>
</dbReference>
<feature type="signal peptide" evidence="11">
    <location>
        <begin position="1"/>
        <end position="23"/>
    </location>
</feature>
<dbReference type="EMBL" id="JBHSDU010000015">
    <property type="protein sequence ID" value="MFC4313445.1"/>
    <property type="molecule type" value="Genomic_DNA"/>
</dbReference>
<feature type="compositionally biased region" description="Low complexity" evidence="10">
    <location>
        <begin position="659"/>
        <end position="668"/>
    </location>
</feature>
<dbReference type="Gene3D" id="2.170.130.10">
    <property type="entry name" value="TonB-dependent receptor, plug domain"/>
    <property type="match status" value="1"/>
</dbReference>
<evidence type="ECO:0000256" key="2">
    <source>
        <dbReference type="ARBA" id="ARBA00022448"/>
    </source>
</evidence>
<protein>
    <submittedName>
        <fullName evidence="14">TonB-dependent receptor</fullName>
    </submittedName>
</protein>
<evidence type="ECO:0000313" key="15">
    <source>
        <dbReference type="Proteomes" id="UP001595904"/>
    </source>
</evidence>
<dbReference type="PANTHER" id="PTHR30069:SF39">
    <property type="entry name" value="BLL6183 PROTEIN"/>
    <property type="match status" value="1"/>
</dbReference>
<feature type="chain" id="PRO_5045062469" evidence="11">
    <location>
        <begin position="24"/>
        <end position="831"/>
    </location>
</feature>
<comment type="subcellular location">
    <subcellularLocation>
        <location evidence="1 8">Cell outer membrane</location>
        <topology evidence="1 8">Multi-pass membrane protein</topology>
    </subcellularLocation>
</comment>
<dbReference type="InterPro" id="IPR037066">
    <property type="entry name" value="Plug_dom_sf"/>
</dbReference>
<dbReference type="InterPro" id="IPR000531">
    <property type="entry name" value="Beta-barrel_TonB"/>
</dbReference>
<keyword evidence="4 8" id="KW-0812">Transmembrane</keyword>
<dbReference type="RefSeq" id="WP_380603769.1">
    <property type="nucleotide sequence ID" value="NZ_JBHSDU010000015.1"/>
</dbReference>
<keyword evidence="14" id="KW-0675">Receptor</keyword>
<name>A0ABV8T205_9GAMM</name>
<dbReference type="Pfam" id="PF07715">
    <property type="entry name" value="Plug"/>
    <property type="match status" value="1"/>
</dbReference>
<evidence type="ECO:0000256" key="8">
    <source>
        <dbReference type="PROSITE-ProRule" id="PRU01360"/>
    </source>
</evidence>
<dbReference type="Pfam" id="PF00593">
    <property type="entry name" value="TonB_dep_Rec_b-barrel"/>
    <property type="match status" value="1"/>
</dbReference>
<feature type="region of interest" description="Disordered" evidence="10">
    <location>
        <begin position="656"/>
        <end position="676"/>
    </location>
</feature>
<proteinExistence type="inferred from homology"/>
<keyword evidence="5 9" id="KW-0798">TonB box</keyword>
<evidence type="ECO:0000256" key="1">
    <source>
        <dbReference type="ARBA" id="ARBA00004571"/>
    </source>
</evidence>
<dbReference type="InterPro" id="IPR012910">
    <property type="entry name" value="Plug_dom"/>
</dbReference>
<dbReference type="Gene3D" id="2.40.170.20">
    <property type="entry name" value="TonB-dependent receptor, beta-barrel domain"/>
    <property type="match status" value="1"/>
</dbReference>